<evidence type="ECO:0008006" key="3">
    <source>
        <dbReference type="Google" id="ProtNLM"/>
    </source>
</evidence>
<organism evidence="1 2">
    <name type="scientific">Rubrobacter xylanophilus</name>
    <dbReference type="NCBI Taxonomy" id="49319"/>
    <lineage>
        <taxon>Bacteria</taxon>
        <taxon>Bacillati</taxon>
        <taxon>Actinomycetota</taxon>
        <taxon>Rubrobacteria</taxon>
        <taxon>Rubrobacterales</taxon>
        <taxon>Rubrobacteraceae</taxon>
        <taxon>Rubrobacter</taxon>
    </lineage>
</organism>
<keyword evidence="2" id="KW-1185">Reference proteome</keyword>
<dbReference type="RefSeq" id="WP_143528957.1">
    <property type="nucleotide sequence ID" value="NZ_AP019791.1"/>
</dbReference>
<dbReference type="InterPro" id="IPR002763">
    <property type="entry name" value="DUF72"/>
</dbReference>
<dbReference type="OrthoDB" id="9780310at2"/>
<dbReference type="Proteomes" id="UP000318065">
    <property type="component" value="Chromosome"/>
</dbReference>
<dbReference type="SUPFAM" id="SSF117396">
    <property type="entry name" value="TM1631-like"/>
    <property type="match status" value="1"/>
</dbReference>
<name>A0A510HPX0_9ACTN</name>
<protein>
    <recommendedName>
        <fullName evidence="3">DUF72 domain-containing protein</fullName>
    </recommendedName>
</protein>
<sequence>MRAVGGRVHIGTSGWHYDHWRGSFYPPGLPASRFLEHYAAHFATAEINNSFYRLPEEETLARWRDRTPDGFVFAAKASRYLTHMKKLREPEEPLQRLFGRLETLGEKLGPVLFQLPPRWRANQKRLEGLLRALPPGRRCAFEFRDASWFNQKIYRLLREHGAALCVYDLAGQTSPPVLTAGFAYVRLHGPEGPYRGCYGERRLAGWAGLLRGWAGEGVEVYCYFDNDEAGYAPRDAGRLKKMMEV</sequence>
<dbReference type="Pfam" id="PF01904">
    <property type="entry name" value="DUF72"/>
    <property type="match status" value="1"/>
</dbReference>
<evidence type="ECO:0000313" key="1">
    <source>
        <dbReference type="EMBL" id="BBL81023.1"/>
    </source>
</evidence>
<reference evidence="1" key="1">
    <citation type="journal article" date="2019" name="Microbiol. Resour. Announc.">
        <title>Complete Genome Sequence of Rubrobacter xylanophilus Strain AA3-22, Isolated from Arima Onsen in Japan.</title>
        <authorList>
            <person name="Tomariguchi N."/>
            <person name="Miyazaki K."/>
        </authorList>
    </citation>
    <scope>NUCLEOTIDE SEQUENCE [LARGE SCALE GENOMIC DNA]</scope>
    <source>
        <strain evidence="1">AA3-22</strain>
    </source>
</reference>
<dbReference type="PANTHER" id="PTHR30348:SF4">
    <property type="entry name" value="DUF72 DOMAIN-CONTAINING PROTEIN"/>
    <property type="match status" value="1"/>
</dbReference>
<dbReference type="EMBL" id="AP019791">
    <property type="protein sequence ID" value="BBL81023.1"/>
    <property type="molecule type" value="Genomic_DNA"/>
</dbReference>
<dbReference type="Gene3D" id="3.20.20.410">
    <property type="entry name" value="Protein of unknown function UPF0759"/>
    <property type="match status" value="1"/>
</dbReference>
<dbReference type="PANTHER" id="PTHR30348">
    <property type="entry name" value="UNCHARACTERIZED PROTEIN YECE"/>
    <property type="match status" value="1"/>
</dbReference>
<accession>A0A510HPX0</accession>
<dbReference type="AlphaFoldDB" id="A0A510HPX0"/>
<evidence type="ECO:0000313" key="2">
    <source>
        <dbReference type="Proteomes" id="UP000318065"/>
    </source>
</evidence>
<gene>
    <name evidence="1" type="ORF">RxyAA322_28770</name>
</gene>
<proteinExistence type="predicted"/>
<dbReference type="InterPro" id="IPR036520">
    <property type="entry name" value="UPF0759_sf"/>
</dbReference>